<dbReference type="OrthoDB" id="3057168at2759"/>
<sequence length="587" mass="66700">MSDTNKAWGRRLVICCDGTWQTSVSDKENIPSNVTKLCRLIKNFGTDKKDPNKKWHQIVYYDSGIGTGNLSGVESARQGGTGAGLMENVIEAYNFIVSNYEPGDEIFCFGFSRGAFTARAVSGLVTDIGIVKPLDMQFFPRIYRAYMNYGSREDVNYPESERDHRGEKITQSDFDINYDKEKGFRQSTYWDNLFKFSTPTFIDGVGPSDDSRKIKVVGVWDTVGSLGMPDLVGANLGSLRKKFGFHNTKLSRHVDHAYHALALDERRPAFRPTLWYIDPETNTNSELKQVWFPGAHINCGGGSGDGLLDMEGDMENISVATFTWMLQCVAPYLDIDSDGFNAFLKQYHDWITILRKECTYIHPSRQSIFTKIKNKGAAFSLIGSEPDPLADPPREKDPHQHDFDFGWGVGPILDSYTLLYTGNGSPRARKPGHEEMEVEGQWLPIKGTPTGPNPKPTGNKTHEYIHPIVNYRKMLLGKWDLDKWSQHQHPLAGWKRDLRVEANGSSRYWWYAPGGDDRDRLPEWCVLPDTAENINYERIWYKATQGLNRADSDKVSIKGSPKHEVGYLEELDKKIKFDPKKMNDYEP</sequence>
<name>A0A6A5S3K4_9PLEO</name>
<keyword evidence="3" id="KW-1185">Reference proteome</keyword>
<dbReference type="InterPro" id="IPR018712">
    <property type="entry name" value="Tle1-like_cat"/>
</dbReference>
<dbReference type="PANTHER" id="PTHR33840:SF16">
    <property type="entry name" value="DUF2235 DOMAIN-CONTAINING PROTEIN"/>
    <property type="match status" value="1"/>
</dbReference>
<gene>
    <name evidence="2" type="ORF">M421DRAFT_284135</name>
</gene>
<organism evidence="2 3">
    <name type="scientific">Didymella exigua CBS 183.55</name>
    <dbReference type="NCBI Taxonomy" id="1150837"/>
    <lineage>
        <taxon>Eukaryota</taxon>
        <taxon>Fungi</taxon>
        <taxon>Dikarya</taxon>
        <taxon>Ascomycota</taxon>
        <taxon>Pezizomycotina</taxon>
        <taxon>Dothideomycetes</taxon>
        <taxon>Pleosporomycetidae</taxon>
        <taxon>Pleosporales</taxon>
        <taxon>Pleosporineae</taxon>
        <taxon>Didymellaceae</taxon>
        <taxon>Didymella</taxon>
    </lineage>
</organism>
<dbReference type="EMBL" id="ML978959">
    <property type="protein sequence ID" value="KAF1932077.1"/>
    <property type="molecule type" value="Genomic_DNA"/>
</dbReference>
<reference evidence="2" key="1">
    <citation type="journal article" date="2020" name="Stud. Mycol.">
        <title>101 Dothideomycetes genomes: a test case for predicting lifestyles and emergence of pathogens.</title>
        <authorList>
            <person name="Haridas S."/>
            <person name="Albert R."/>
            <person name="Binder M."/>
            <person name="Bloem J."/>
            <person name="Labutti K."/>
            <person name="Salamov A."/>
            <person name="Andreopoulos B."/>
            <person name="Baker S."/>
            <person name="Barry K."/>
            <person name="Bills G."/>
            <person name="Bluhm B."/>
            <person name="Cannon C."/>
            <person name="Castanera R."/>
            <person name="Culley D."/>
            <person name="Daum C."/>
            <person name="Ezra D."/>
            <person name="Gonzalez J."/>
            <person name="Henrissat B."/>
            <person name="Kuo A."/>
            <person name="Liang C."/>
            <person name="Lipzen A."/>
            <person name="Lutzoni F."/>
            <person name="Magnuson J."/>
            <person name="Mondo S."/>
            <person name="Nolan M."/>
            <person name="Ohm R."/>
            <person name="Pangilinan J."/>
            <person name="Park H.-J."/>
            <person name="Ramirez L."/>
            <person name="Alfaro M."/>
            <person name="Sun H."/>
            <person name="Tritt A."/>
            <person name="Yoshinaga Y."/>
            <person name="Zwiers L.-H."/>
            <person name="Turgeon B."/>
            <person name="Goodwin S."/>
            <person name="Spatafora J."/>
            <person name="Crous P."/>
            <person name="Grigoriev I."/>
        </authorList>
    </citation>
    <scope>NUCLEOTIDE SEQUENCE</scope>
    <source>
        <strain evidence="2">CBS 183.55</strain>
    </source>
</reference>
<evidence type="ECO:0000259" key="1">
    <source>
        <dbReference type="Pfam" id="PF09994"/>
    </source>
</evidence>
<feature type="domain" description="T6SS Phospholipase effector Tle1-like catalytic" evidence="1">
    <location>
        <begin position="10"/>
        <end position="327"/>
    </location>
</feature>
<dbReference type="AlphaFoldDB" id="A0A6A5S3K4"/>
<evidence type="ECO:0000313" key="3">
    <source>
        <dbReference type="Proteomes" id="UP000800082"/>
    </source>
</evidence>
<dbReference type="Proteomes" id="UP000800082">
    <property type="component" value="Unassembled WGS sequence"/>
</dbReference>
<protein>
    <recommendedName>
        <fullName evidence="1">T6SS Phospholipase effector Tle1-like catalytic domain-containing protein</fullName>
    </recommendedName>
</protein>
<proteinExistence type="predicted"/>
<evidence type="ECO:0000313" key="2">
    <source>
        <dbReference type="EMBL" id="KAF1932077.1"/>
    </source>
</evidence>
<accession>A0A6A5S3K4</accession>
<dbReference type="GeneID" id="54346591"/>
<dbReference type="PANTHER" id="PTHR33840">
    <property type="match status" value="1"/>
</dbReference>
<dbReference type="RefSeq" id="XP_033452325.1">
    <property type="nucleotide sequence ID" value="XM_033588944.1"/>
</dbReference>
<dbReference type="Pfam" id="PF09994">
    <property type="entry name" value="T6SS_Tle1-like_cat"/>
    <property type="match status" value="1"/>
</dbReference>